<dbReference type="EMBL" id="CP020373">
    <property type="protein sequence ID" value="AZQ09900.1"/>
    <property type="molecule type" value="Genomic_DNA"/>
</dbReference>
<dbReference type="InterPro" id="IPR036259">
    <property type="entry name" value="MFS_trans_sf"/>
</dbReference>
<feature type="transmembrane region" description="Helical" evidence="8">
    <location>
        <begin position="401"/>
        <end position="423"/>
    </location>
</feature>
<dbReference type="Proteomes" id="UP000278437">
    <property type="component" value="Chromosome"/>
</dbReference>
<keyword evidence="10" id="KW-1185">Reference proteome</keyword>
<dbReference type="Gene3D" id="1.20.1250.20">
    <property type="entry name" value="MFS general substrate transporter like domains"/>
    <property type="match status" value="2"/>
</dbReference>
<feature type="transmembrane region" description="Helical" evidence="8">
    <location>
        <begin position="123"/>
        <end position="148"/>
    </location>
</feature>
<dbReference type="PANTHER" id="PTHR43702:SF12">
    <property type="entry name" value="N-ACETYL GLUCOSAMINE TRANSPORTER NAGP"/>
    <property type="match status" value="1"/>
</dbReference>
<feature type="transmembrane region" description="Helical" evidence="8">
    <location>
        <begin position="300"/>
        <end position="319"/>
    </location>
</feature>
<keyword evidence="7 8" id="KW-0472">Membrane</keyword>
<evidence type="ECO:0000256" key="3">
    <source>
        <dbReference type="ARBA" id="ARBA00009120"/>
    </source>
</evidence>
<gene>
    <name evidence="9" type="primary">fucP_3</name>
    <name evidence="9" type="ORF">STH12_00761</name>
</gene>
<evidence type="ECO:0000256" key="5">
    <source>
        <dbReference type="ARBA" id="ARBA00022692"/>
    </source>
</evidence>
<evidence type="ECO:0000256" key="4">
    <source>
        <dbReference type="ARBA" id="ARBA00022475"/>
    </source>
</evidence>
<feature type="transmembrane region" description="Helical" evidence="8">
    <location>
        <begin position="373"/>
        <end position="394"/>
    </location>
</feature>
<reference evidence="10" key="1">
    <citation type="submission" date="2017-03" db="EMBL/GenBank/DDBJ databases">
        <title>Full genome sequence of a non-lethal Shewanella isolate that potentiates virulence of Vibio parahaemolyticus causing acute hepatopancreatic necrosis disease (AHPND) in shrimp.</title>
        <authorList>
            <person name="Prachumwat A."/>
            <person name="Sritunyalucksana K."/>
        </authorList>
    </citation>
    <scope>NUCLEOTIDE SEQUENCE [LARGE SCALE GENOMIC DNA]</scope>
    <source>
        <strain evidence="10">TH2012</strain>
    </source>
</reference>
<feature type="transmembrane region" description="Helical" evidence="8">
    <location>
        <begin position="267"/>
        <end position="288"/>
    </location>
</feature>
<keyword evidence="5 8" id="KW-0812">Transmembrane</keyword>
<feature type="transmembrane region" description="Helical" evidence="8">
    <location>
        <begin position="96"/>
        <end position="117"/>
    </location>
</feature>
<feature type="transmembrane region" description="Helical" evidence="8">
    <location>
        <begin position="331"/>
        <end position="349"/>
    </location>
</feature>
<evidence type="ECO:0000313" key="10">
    <source>
        <dbReference type="Proteomes" id="UP000278437"/>
    </source>
</evidence>
<evidence type="ECO:0000256" key="8">
    <source>
        <dbReference type="SAM" id="Phobius"/>
    </source>
</evidence>
<protein>
    <submittedName>
        <fullName evidence="9">L-fucose-proton symporter</fullName>
    </submittedName>
</protein>
<accession>A0ABN5TUN6</accession>
<evidence type="ECO:0000313" key="9">
    <source>
        <dbReference type="EMBL" id="AZQ09900.1"/>
    </source>
</evidence>
<sequence length="462" mass="48806">MKTSVSETSIAENSAAKAGVNSASPTSTFLPMVLIGILFFVFGFVTWLNGALIPFLKIACELNELQAYMVTFVFYIAYFVMALPMSGLLERYGYRAGLQIGLGVMALGALLFIPAAFSHTFGMFLLALFVLGTGLTILQTAANPYIVVIGPRESAAMRISCMGIVNKGAGILVPLLFTAWVLTGMDAYSADALAALDEGARQEALQALSARLVTPYLAMAGVLIALIFYVRLSPLPEPDLGQGASSDSESRAAQKVHWRELGAHPKVILGALTLFLYVGVEVIAGDSIGLYGRHLGLDNFGVLTSYTMAFMVLGYLLGIATIPRLMSQKTALAFSALCGIGLSFGIIFADESSMMLSGLLLVPLGIPAIPDPVLYLALLGFANALVWPAVWPLALDGLGRLTASASALLIMGIAGGALLPLLYGALVESGIGHQGAYGILLPCYSVILFYALIGHRLKSWFG</sequence>
<comment type="subcellular location">
    <subcellularLocation>
        <location evidence="2">Cell inner membrane</location>
        <topology evidence="2">Multi-pass membrane protein</topology>
    </subcellularLocation>
</comment>
<dbReference type="InterPro" id="IPR050375">
    <property type="entry name" value="MFS_TsgA-like"/>
</dbReference>
<dbReference type="SUPFAM" id="SSF103473">
    <property type="entry name" value="MFS general substrate transporter"/>
    <property type="match status" value="1"/>
</dbReference>
<dbReference type="InterPro" id="IPR005964">
    <property type="entry name" value="Glc/Gal_transptr_bac"/>
</dbReference>
<dbReference type="PANTHER" id="PTHR43702">
    <property type="entry name" value="L-FUCOSE-PROTON SYMPORTER"/>
    <property type="match status" value="1"/>
</dbReference>
<evidence type="ECO:0000256" key="6">
    <source>
        <dbReference type="ARBA" id="ARBA00022989"/>
    </source>
</evidence>
<feature type="transmembrane region" description="Helical" evidence="8">
    <location>
        <begin position="68"/>
        <end position="89"/>
    </location>
</feature>
<keyword evidence="4" id="KW-1003">Cell membrane</keyword>
<feature type="transmembrane region" description="Helical" evidence="8">
    <location>
        <begin position="169"/>
        <end position="188"/>
    </location>
</feature>
<feature type="transmembrane region" description="Helical" evidence="8">
    <location>
        <begin position="29"/>
        <end position="48"/>
    </location>
</feature>
<name>A0ABN5TUN6_9GAMM</name>
<evidence type="ECO:0000256" key="1">
    <source>
        <dbReference type="ARBA" id="ARBA00003321"/>
    </source>
</evidence>
<keyword evidence="6 8" id="KW-1133">Transmembrane helix</keyword>
<dbReference type="CDD" id="cd17394">
    <property type="entry name" value="MFS_FucP_like"/>
    <property type="match status" value="1"/>
</dbReference>
<feature type="transmembrane region" description="Helical" evidence="8">
    <location>
        <begin position="435"/>
        <end position="453"/>
    </location>
</feature>
<comment type="function">
    <text evidence="1">Intake of glucose and galactose.</text>
</comment>
<comment type="similarity">
    <text evidence="3">Belongs to the major facilitator superfamily. FHS transporter (TC 2.A.1.7) family.</text>
</comment>
<feature type="transmembrane region" description="Helical" evidence="8">
    <location>
        <begin position="208"/>
        <end position="230"/>
    </location>
</feature>
<dbReference type="InterPro" id="IPR011701">
    <property type="entry name" value="MFS"/>
</dbReference>
<organism evidence="9 10">
    <name type="scientific">Shewanella khirikhana</name>
    <dbReference type="NCBI Taxonomy" id="1965282"/>
    <lineage>
        <taxon>Bacteria</taxon>
        <taxon>Pseudomonadati</taxon>
        <taxon>Pseudomonadota</taxon>
        <taxon>Gammaproteobacteria</taxon>
        <taxon>Alteromonadales</taxon>
        <taxon>Shewanellaceae</taxon>
        <taxon>Shewanella</taxon>
    </lineage>
</organism>
<proteinExistence type="inferred from homology"/>
<evidence type="ECO:0000256" key="7">
    <source>
        <dbReference type="ARBA" id="ARBA00023136"/>
    </source>
</evidence>
<evidence type="ECO:0000256" key="2">
    <source>
        <dbReference type="ARBA" id="ARBA00004429"/>
    </source>
</evidence>
<dbReference type="NCBIfam" id="TIGR01272">
    <property type="entry name" value="gluP"/>
    <property type="match status" value="1"/>
</dbReference>
<dbReference type="Pfam" id="PF07690">
    <property type="entry name" value="MFS_1"/>
    <property type="match status" value="1"/>
</dbReference>